<dbReference type="EMBL" id="JBBCAQ010000034">
    <property type="protein sequence ID" value="KAK7580336.1"/>
    <property type="molecule type" value="Genomic_DNA"/>
</dbReference>
<dbReference type="Proteomes" id="UP001367676">
    <property type="component" value="Unassembled WGS sequence"/>
</dbReference>
<evidence type="ECO:0000256" key="1">
    <source>
        <dbReference type="SAM" id="MobiDB-lite"/>
    </source>
</evidence>
<evidence type="ECO:0000313" key="3">
    <source>
        <dbReference type="Proteomes" id="UP001367676"/>
    </source>
</evidence>
<sequence>MARAVQALLSLADEIEFEEYAVEEKRRRKEAASGKDISKDIFKTASDSLSNKEKNVDADSNNSCKHQ</sequence>
<organism evidence="2 3">
    <name type="scientific">Parthenolecanium corni</name>
    <dbReference type="NCBI Taxonomy" id="536013"/>
    <lineage>
        <taxon>Eukaryota</taxon>
        <taxon>Metazoa</taxon>
        <taxon>Ecdysozoa</taxon>
        <taxon>Arthropoda</taxon>
        <taxon>Hexapoda</taxon>
        <taxon>Insecta</taxon>
        <taxon>Pterygota</taxon>
        <taxon>Neoptera</taxon>
        <taxon>Paraneoptera</taxon>
        <taxon>Hemiptera</taxon>
        <taxon>Sternorrhyncha</taxon>
        <taxon>Coccoidea</taxon>
        <taxon>Coccidae</taxon>
        <taxon>Parthenolecanium</taxon>
    </lineage>
</organism>
<name>A0AAN9TRE5_9HEMI</name>
<feature type="compositionally biased region" description="Polar residues" evidence="1">
    <location>
        <begin position="58"/>
        <end position="67"/>
    </location>
</feature>
<proteinExistence type="predicted"/>
<feature type="region of interest" description="Disordered" evidence="1">
    <location>
        <begin position="48"/>
        <end position="67"/>
    </location>
</feature>
<protein>
    <submittedName>
        <fullName evidence="2">Uncharacterized protein</fullName>
    </submittedName>
</protein>
<keyword evidence="3" id="KW-1185">Reference proteome</keyword>
<accession>A0AAN9TRE5</accession>
<evidence type="ECO:0000313" key="2">
    <source>
        <dbReference type="EMBL" id="KAK7580336.1"/>
    </source>
</evidence>
<gene>
    <name evidence="2" type="ORF">V9T40_000965</name>
</gene>
<reference evidence="2 3" key="1">
    <citation type="submission" date="2024-03" db="EMBL/GenBank/DDBJ databases">
        <title>Adaptation during the transition from Ophiocordyceps entomopathogen to insect associate is accompanied by gene loss and intensified selection.</title>
        <authorList>
            <person name="Ward C.M."/>
            <person name="Onetto C.A."/>
            <person name="Borneman A.R."/>
        </authorList>
    </citation>
    <scope>NUCLEOTIDE SEQUENCE [LARGE SCALE GENOMIC DNA]</scope>
    <source>
        <strain evidence="2">AWRI1</strain>
        <tissue evidence="2">Single Adult Female</tissue>
    </source>
</reference>
<comment type="caution">
    <text evidence="2">The sequence shown here is derived from an EMBL/GenBank/DDBJ whole genome shotgun (WGS) entry which is preliminary data.</text>
</comment>
<dbReference type="AlphaFoldDB" id="A0AAN9TRE5"/>